<dbReference type="Pfam" id="PF02302">
    <property type="entry name" value="PTS_IIB"/>
    <property type="match status" value="1"/>
</dbReference>
<protein>
    <submittedName>
        <fullName evidence="10">PTS sugar transporter subunit IIB</fullName>
    </submittedName>
</protein>
<dbReference type="InterPro" id="IPR036095">
    <property type="entry name" value="PTS_EIIB-like_sf"/>
</dbReference>
<evidence type="ECO:0000313" key="10">
    <source>
        <dbReference type="EMBL" id="QBK62448.1"/>
    </source>
</evidence>
<dbReference type="GO" id="GO:0009401">
    <property type="term" value="P:phosphoenolpyruvate-dependent sugar phosphotransferase system"/>
    <property type="evidence" value="ECO:0007669"/>
    <property type="project" value="UniProtKB-KW"/>
</dbReference>
<dbReference type="EMBL" id="CP024334">
    <property type="protein sequence ID" value="ATQ16467.1"/>
    <property type="molecule type" value="Genomic_DNA"/>
</dbReference>
<evidence type="ECO:0000313" key="12">
    <source>
        <dbReference type="Proteomes" id="UP000291995"/>
    </source>
</evidence>
<reference evidence="10" key="2">
    <citation type="submission" date="2022-12" db="EMBL/GenBank/DDBJ databases">
        <title>Whole genome sequencing of Borrelia miyamotoi strains isolated at the Russian territory.</title>
        <authorList>
            <person name="Kuleshov K.V."/>
            <person name="Platonov A.E."/>
            <person name="Goptar I.A."/>
            <person name="Shipulin G.A."/>
            <person name="Markelov M.L."/>
            <person name="Koetsveld J."/>
            <person name="Kolyasnikova N.M."/>
            <person name="Sarksyan D.S."/>
            <person name="Toporkova M.G."/>
            <person name="Hovius J.W."/>
        </authorList>
    </citation>
    <scope>NUCLEOTIDE SEQUENCE</scope>
    <source>
        <strain evidence="9 11">Yekat-1</strain>
        <strain evidence="10">Yekat-76</strain>
        <plasmid evidence="10">lp72</plasmid>
        <plasmid evidence="9 11">pYekat-1-lp72</plasmid>
    </source>
</reference>
<keyword evidence="6" id="KW-0418">Kinase</keyword>
<feature type="domain" description="PTS EIIB type-3" evidence="8">
    <location>
        <begin position="1"/>
        <end position="105"/>
    </location>
</feature>
<evidence type="ECO:0000313" key="9">
    <source>
        <dbReference type="EMBL" id="ATQ16467.1"/>
    </source>
</evidence>
<dbReference type="Proteomes" id="UP000291995">
    <property type="component" value="Plasmid lp72"/>
</dbReference>
<evidence type="ECO:0000256" key="2">
    <source>
        <dbReference type="ARBA" id="ARBA00022553"/>
    </source>
</evidence>
<dbReference type="PANTHER" id="PTHR34581">
    <property type="entry name" value="PTS SYSTEM N,N'-DIACETYLCHITOBIOSE-SPECIFIC EIIB COMPONENT"/>
    <property type="match status" value="1"/>
</dbReference>
<dbReference type="PROSITE" id="PS51100">
    <property type="entry name" value="PTS_EIIB_TYPE_3"/>
    <property type="match status" value="1"/>
</dbReference>
<keyword evidence="3 10" id="KW-0762">Sugar transport</keyword>
<proteinExistence type="predicted"/>
<dbReference type="RefSeq" id="WP_025444099.1">
    <property type="nucleotide sequence ID" value="NZ_CP024206.2"/>
</dbReference>
<dbReference type="InterPro" id="IPR013012">
    <property type="entry name" value="PTS_EIIB_3"/>
</dbReference>
<dbReference type="EMBL" id="CP036558">
    <property type="protein sequence ID" value="QBK62448.1"/>
    <property type="molecule type" value="Genomic_DNA"/>
</dbReference>
<dbReference type="PANTHER" id="PTHR34581:SF2">
    <property type="entry name" value="PTS SYSTEM N,N'-DIACETYLCHITOBIOSE-SPECIFIC EIIB COMPONENT"/>
    <property type="match status" value="1"/>
</dbReference>
<sequence>MKILLICSSGMSTSILLREMEKCAKSNNLDVKIEAASEAIFSKLIDDCDIVLLAPQIRFNKAKLELIAKAKGVPVELINTIDYGTMNGDKVLKFAFDVVSKNKSKEEYV</sequence>
<keyword evidence="4" id="KW-0808">Transferase</keyword>
<keyword evidence="10" id="KW-0614">Plasmid</keyword>
<evidence type="ECO:0000256" key="4">
    <source>
        <dbReference type="ARBA" id="ARBA00022679"/>
    </source>
</evidence>
<evidence type="ECO:0000313" key="11">
    <source>
        <dbReference type="Proteomes" id="UP000230633"/>
    </source>
</evidence>
<dbReference type="SUPFAM" id="SSF52794">
    <property type="entry name" value="PTS system IIB component-like"/>
    <property type="match status" value="1"/>
</dbReference>
<keyword evidence="2" id="KW-0597">Phosphoprotein</keyword>
<dbReference type="AlphaFoldDB" id="A0AAP9CGF6"/>
<gene>
    <name evidence="9" type="ORF">CNO13_04605</name>
    <name evidence="10" type="ORF">EZU67_04575</name>
</gene>
<dbReference type="GO" id="GO:0016301">
    <property type="term" value="F:kinase activity"/>
    <property type="evidence" value="ECO:0007669"/>
    <property type="project" value="UniProtKB-KW"/>
</dbReference>
<evidence type="ECO:0000259" key="8">
    <source>
        <dbReference type="PROSITE" id="PS51100"/>
    </source>
</evidence>
<dbReference type="InterPro" id="IPR003501">
    <property type="entry name" value="PTS_EIIB_2/3"/>
</dbReference>
<evidence type="ECO:0000256" key="6">
    <source>
        <dbReference type="ARBA" id="ARBA00022777"/>
    </source>
</evidence>
<dbReference type="CDD" id="cd05564">
    <property type="entry name" value="PTS_IIB_chitobiose_lichenan"/>
    <property type="match status" value="1"/>
</dbReference>
<dbReference type="InterPro" id="IPR051819">
    <property type="entry name" value="PTS_sugar-specific_EIIB"/>
</dbReference>
<accession>A0AAP9CGF6</accession>
<keyword evidence="5" id="KW-0598">Phosphotransferase system</keyword>
<organism evidence="10 12">
    <name type="scientific">Borrelia miyamotoi</name>
    <dbReference type="NCBI Taxonomy" id="47466"/>
    <lineage>
        <taxon>Bacteria</taxon>
        <taxon>Pseudomonadati</taxon>
        <taxon>Spirochaetota</taxon>
        <taxon>Spirochaetia</taxon>
        <taxon>Spirochaetales</taxon>
        <taxon>Borreliaceae</taxon>
        <taxon>Borrelia</taxon>
    </lineage>
</organism>
<dbReference type="GO" id="GO:0008982">
    <property type="term" value="F:protein-N(PI)-phosphohistidine-sugar phosphotransferase activity"/>
    <property type="evidence" value="ECO:0007669"/>
    <property type="project" value="InterPro"/>
</dbReference>
<dbReference type="Proteomes" id="UP000230633">
    <property type="component" value="Plasmid pYekat-1-lp72"/>
</dbReference>
<geneLocation type="plasmid" evidence="10 12">
    <name>lp72</name>
</geneLocation>
<feature type="modified residue" description="Phosphocysteine; by EIIA" evidence="7">
    <location>
        <position position="7"/>
    </location>
</feature>
<evidence type="ECO:0000256" key="3">
    <source>
        <dbReference type="ARBA" id="ARBA00022597"/>
    </source>
</evidence>
<name>A0AAP9CGF6_9SPIR</name>
<evidence type="ECO:0000256" key="1">
    <source>
        <dbReference type="ARBA" id="ARBA00022448"/>
    </source>
</evidence>
<evidence type="ECO:0000256" key="7">
    <source>
        <dbReference type="PROSITE-ProRule" id="PRU00423"/>
    </source>
</evidence>
<dbReference type="Gene3D" id="3.40.50.2300">
    <property type="match status" value="1"/>
</dbReference>
<reference evidence="12" key="1">
    <citation type="submission" date="2019-03" db="EMBL/GenBank/DDBJ databases">
        <title>Whole genome sequencing of Borrelia miyamotoi strains isolated at the Russian territory.</title>
        <authorList>
            <person name="Kuleshov K.V."/>
            <person name="Platonov A.E."/>
            <person name="Goptar I.A."/>
            <person name="Shipulin G.A."/>
            <person name="Markelov M.L."/>
            <person name="Koetsveld J."/>
            <person name="Kolyasnikova N.M."/>
            <person name="Sarksyan D.S."/>
            <person name="Toporkova M.G."/>
            <person name="Hovius J.W."/>
        </authorList>
    </citation>
    <scope>NUCLEOTIDE SEQUENCE [LARGE SCALE GENOMIC DNA]</scope>
    <source>
        <strain evidence="12">Yekat-76</strain>
        <plasmid evidence="12">lp72</plasmid>
    </source>
</reference>
<geneLocation type="plasmid" evidence="9 11">
    <name>pYekat-1-lp72</name>
</geneLocation>
<keyword evidence="11" id="KW-1185">Reference proteome</keyword>
<evidence type="ECO:0000256" key="5">
    <source>
        <dbReference type="ARBA" id="ARBA00022683"/>
    </source>
</evidence>
<keyword evidence="1" id="KW-0813">Transport</keyword>